<dbReference type="Proteomes" id="UP001283361">
    <property type="component" value="Unassembled WGS sequence"/>
</dbReference>
<dbReference type="Pfam" id="PF15162">
    <property type="entry name" value="SCRE"/>
    <property type="match status" value="1"/>
</dbReference>
<organism evidence="2 3">
    <name type="scientific">Elysia crispata</name>
    <name type="common">lettuce slug</name>
    <dbReference type="NCBI Taxonomy" id="231223"/>
    <lineage>
        <taxon>Eukaryota</taxon>
        <taxon>Metazoa</taxon>
        <taxon>Spiralia</taxon>
        <taxon>Lophotrochozoa</taxon>
        <taxon>Mollusca</taxon>
        <taxon>Gastropoda</taxon>
        <taxon>Heterobranchia</taxon>
        <taxon>Euthyneura</taxon>
        <taxon>Panpulmonata</taxon>
        <taxon>Sacoglossa</taxon>
        <taxon>Placobranchoidea</taxon>
        <taxon>Plakobranchidae</taxon>
        <taxon>Elysia</taxon>
    </lineage>
</organism>
<accession>A0AAE1DAA4</accession>
<dbReference type="GO" id="GO:0005694">
    <property type="term" value="C:chromosome"/>
    <property type="evidence" value="ECO:0007669"/>
    <property type="project" value="TreeGrafter"/>
</dbReference>
<evidence type="ECO:0000256" key="1">
    <source>
        <dbReference type="SAM" id="MobiDB-lite"/>
    </source>
</evidence>
<dbReference type="InterPro" id="IPR027857">
    <property type="entry name" value="SCRE"/>
</dbReference>
<sequence>MESENQSAVSTNQRSFVGRVRGHVSNRRRRERFWDAKGKLVEQIRYFRRSKPSQSGDVVFIPKGLPIQFSSFLSRGRHFENMSKTISADAKASAPPNWSVIVQSDLAASHIGHHLRHRGIKVKRAESVLEGSVIFPRSKVAFMIVELSRQLLMDFSSTNDVKLSRTKTSTDHSCGSGTVTEQNTPDNNIDGVNHDIDKNDKTAAVLARVDKFTRLHHHCYILLQAPLFTEQELAFLYHLQTRYLDVMSVDILNCHNAEECVSAMMTISNLLTPPTSEKLHQRFCQLMNECVEPLPIETLVEIAQCEEY</sequence>
<feature type="compositionally biased region" description="Polar residues" evidence="1">
    <location>
        <begin position="171"/>
        <end position="187"/>
    </location>
</feature>
<dbReference type="GO" id="GO:0007130">
    <property type="term" value="P:synaptonemal complex assembly"/>
    <property type="evidence" value="ECO:0007669"/>
    <property type="project" value="InterPro"/>
</dbReference>
<evidence type="ECO:0000313" key="3">
    <source>
        <dbReference type="Proteomes" id="UP001283361"/>
    </source>
</evidence>
<comment type="caution">
    <text evidence="2">The sequence shown here is derived from an EMBL/GenBank/DDBJ whole genome shotgun (WGS) entry which is preliminary data.</text>
</comment>
<dbReference type="GO" id="GO:0007131">
    <property type="term" value="P:reciprocal meiotic recombination"/>
    <property type="evidence" value="ECO:0007669"/>
    <property type="project" value="TreeGrafter"/>
</dbReference>
<feature type="region of interest" description="Disordered" evidence="1">
    <location>
        <begin position="166"/>
        <end position="189"/>
    </location>
</feature>
<reference evidence="2" key="1">
    <citation type="journal article" date="2023" name="G3 (Bethesda)">
        <title>A reference genome for the long-term kleptoplast-retaining sea slug Elysia crispata morphotype clarki.</title>
        <authorList>
            <person name="Eastman K.E."/>
            <person name="Pendleton A.L."/>
            <person name="Shaikh M.A."/>
            <person name="Suttiyut T."/>
            <person name="Ogas R."/>
            <person name="Tomko P."/>
            <person name="Gavelis G."/>
            <person name="Widhalm J.R."/>
            <person name="Wisecaver J.H."/>
        </authorList>
    </citation>
    <scope>NUCLEOTIDE SEQUENCE</scope>
    <source>
        <strain evidence="2">ECLA1</strain>
    </source>
</reference>
<dbReference type="AlphaFoldDB" id="A0AAE1DAA4"/>
<name>A0AAE1DAA4_9GAST</name>
<gene>
    <name evidence="2" type="ORF">RRG08_043354</name>
</gene>
<dbReference type="PANTHER" id="PTHR31408">
    <property type="entry name" value="HYPOTHETICAL PROTEIN LOC689986"/>
    <property type="match status" value="1"/>
</dbReference>
<proteinExistence type="predicted"/>
<keyword evidence="3" id="KW-1185">Reference proteome</keyword>
<evidence type="ECO:0000313" key="2">
    <source>
        <dbReference type="EMBL" id="KAK3763067.1"/>
    </source>
</evidence>
<dbReference type="PANTHER" id="PTHR31408:SF2">
    <property type="entry name" value="PROTEIN SPO16 HOMOLOG"/>
    <property type="match status" value="1"/>
</dbReference>
<dbReference type="EMBL" id="JAWDGP010004608">
    <property type="protein sequence ID" value="KAK3763067.1"/>
    <property type="molecule type" value="Genomic_DNA"/>
</dbReference>
<protein>
    <submittedName>
        <fullName evidence="2">Uncharacterized protein</fullName>
    </submittedName>
</protein>